<reference evidence="2" key="1">
    <citation type="submission" date="2015-10" db="EMBL/GenBank/DDBJ databases">
        <title>Draft genome sequence of Salegentibacter mishustinae KCTC 12263.</title>
        <authorList>
            <person name="Lin W."/>
            <person name="Zheng Q."/>
        </authorList>
    </citation>
    <scope>NUCLEOTIDE SEQUENCE [LARGE SCALE GENOMIC DNA]</scope>
    <source>
        <strain evidence="2">KCTC 12263</strain>
    </source>
</reference>
<keyword evidence="3" id="KW-1185">Reference proteome</keyword>
<sequence length="204" mass="24086">MKTIVKTLMIIVAVGTLVSCKSTFNASEAMDVPDNRNAVYQEIISNPNQFNEFIDLAQQDEGARKLMMQNHMQMMESGKMKAMMQKNPGMKKKMKSHMEKMMDDPEMKEMMGKMMKKKMKENPEMKEKMMHEMMHSMENDPGFRKKMMQGMMKKMKENPQMMQEMMEKMHDDPEMMERMKQHMDKKKGDDSKKEAGKHEHNPKP</sequence>
<accession>A0A0Q9ZHZ5</accession>
<organism evidence="2 3">
    <name type="scientific">Salegentibacter mishustinae</name>
    <dbReference type="NCBI Taxonomy" id="270918"/>
    <lineage>
        <taxon>Bacteria</taxon>
        <taxon>Pseudomonadati</taxon>
        <taxon>Bacteroidota</taxon>
        <taxon>Flavobacteriia</taxon>
        <taxon>Flavobacteriales</taxon>
        <taxon>Flavobacteriaceae</taxon>
        <taxon>Salegentibacter</taxon>
    </lineage>
</organism>
<name>A0A0Q9ZHZ5_9FLAO</name>
<evidence type="ECO:0000313" key="3">
    <source>
        <dbReference type="Proteomes" id="UP000051643"/>
    </source>
</evidence>
<dbReference type="OrthoDB" id="1447957at2"/>
<feature type="region of interest" description="Disordered" evidence="1">
    <location>
        <begin position="171"/>
        <end position="204"/>
    </location>
</feature>
<proteinExistence type="predicted"/>
<comment type="caution">
    <text evidence="2">The sequence shown here is derived from an EMBL/GenBank/DDBJ whole genome shotgun (WGS) entry which is preliminary data.</text>
</comment>
<evidence type="ECO:0000313" key="2">
    <source>
        <dbReference type="EMBL" id="KRG29698.1"/>
    </source>
</evidence>
<dbReference type="EMBL" id="LKTP01000005">
    <property type="protein sequence ID" value="KRG29698.1"/>
    <property type="molecule type" value="Genomic_DNA"/>
</dbReference>
<evidence type="ECO:0000256" key="1">
    <source>
        <dbReference type="SAM" id="MobiDB-lite"/>
    </source>
</evidence>
<protein>
    <recommendedName>
        <fullName evidence="4">Membrane or secreted protein</fullName>
    </recommendedName>
</protein>
<dbReference type="Proteomes" id="UP000051643">
    <property type="component" value="Unassembled WGS sequence"/>
</dbReference>
<dbReference type="PROSITE" id="PS51257">
    <property type="entry name" value="PROKAR_LIPOPROTEIN"/>
    <property type="match status" value="1"/>
</dbReference>
<dbReference type="STRING" id="270918.APR42_15505"/>
<dbReference type="RefSeq" id="WP_057481172.1">
    <property type="nucleotide sequence ID" value="NZ_BMWR01000010.1"/>
</dbReference>
<dbReference type="AlphaFoldDB" id="A0A0Q9ZHZ5"/>
<gene>
    <name evidence="2" type="ORF">APR42_15505</name>
</gene>
<evidence type="ECO:0008006" key="4">
    <source>
        <dbReference type="Google" id="ProtNLM"/>
    </source>
</evidence>